<comment type="caution">
    <text evidence="2">The sequence shown here is derived from an EMBL/GenBank/DDBJ whole genome shotgun (WGS) entry which is preliminary data.</text>
</comment>
<feature type="compositionally biased region" description="Polar residues" evidence="1">
    <location>
        <begin position="768"/>
        <end position="777"/>
    </location>
</feature>
<reference evidence="2 3" key="2">
    <citation type="submission" date="2019-01" db="EMBL/GenBank/DDBJ databases">
        <title>The decoding of complex shrimp genome reveals the adaptation for benthos swimmer, frequently molting mechanism and breeding impact on genome.</title>
        <authorList>
            <person name="Sun Y."/>
            <person name="Gao Y."/>
            <person name="Yu Y."/>
        </authorList>
    </citation>
    <scope>NUCLEOTIDE SEQUENCE [LARGE SCALE GENOMIC DNA]</scope>
    <source>
        <tissue evidence="2">Muscle</tissue>
    </source>
</reference>
<evidence type="ECO:0000313" key="3">
    <source>
        <dbReference type="Proteomes" id="UP000283509"/>
    </source>
</evidence>
<feature type="compositionally biased region" description="Polar residues" evidence="1">
    <location>
        <begin position="439"/>
        <end position="462"/>
    </location>
</feature>
<feature type="compositionally biased region" description="Low complexity" evidence="1">
    <location>
        <begin position="753"/>
        <end position="767"/>
    </location>
</feature>
<feature type="region of interest" description="Disordered" evidence="1">
    <location>
        <begin position="526"/>
        <end position="564"/>
    </location>
</feature>
<sequence length="847" mass="93855">MSNNPSSNQKSQALAPGSILTVNTTRTRGTKFLLNQMLLENQQKEQHNSQATPPGSRISTPVYACSPVTRFIKIVPPINPPENCNIVLPKKKKRKKAITLTQHLVEIDPVQNREDLEKDPVPSKEAPVEEVIEKENSEELNNSILLPFGRRKKRKRKRKKKDCAQESPTGDEVYDVNMDESRDIIAVDMEVDKGEDAPEKHTENIRVPLYYESKDTKGKNKSTKNILKRQVENIPTDKSHSSHSPKNITPSLPQPSTTKTVPVTQLESSLSSQNSSELQSTSSQSSIVLSSDTPPPEVTKENSGTSELTAGTQTQAIFQNKEYQGHGSSQKRDTDVLSLPSPEILVYCSGSESDTPEQRSSVKTPKHIPERKRTITRKQSKESQSPKQRRKETANEAVQNVITVNIDESSPEEQHQKDLASLNVKSVVPVDENTLPRKVTTSQARTTSDTNTPKMKPQSSVWIQKATRADLSTPSQTSQPFPEISPCSEAEYSPLLPASQNSAFQTPRNRGKLTKLSLSQRKKILNNALSQDSGSPAVAKVKRKLDQPTPHNVSEGFMPSCSPELENSEVGQFVGSKKLRVRFWEKDDDDEEVRVLKIQQSEPPAKDVVFSMSLLGTVPETSHEKSPVATTAVPKTFQPKHTSTQIEKQKKKSAQEVHKGKETVKIKETHPPNIIPETSESSVSSSEQANSSSSLGEVPKIIPDTKKSKNEESRNMKLRSASIEKRVCSKTSSEKQGDKKGSESACREGDTQSKNSSESSELSRTSENPSTDSSASTEMLRPVGKTCLQSIVYVLQTHFGGSLTESFNVLHRNSFNLLTSIMELQSLHPEVEDALYGDEEEEEEDLT</sequence>
<evidence type="ECO:0000256" key="1">
    <source>
        <dbReference type="SAM" id="MobiDB-lite"/>
    </source>
</evidence>
<feature type="compositionally biased region" description="Low complexity" evidence="1">
    <location>
        <begin position="265"/>
        <end position="291"/>
    </location>
</feature>
<dbReference type="OrthoDB" id="6363954at2759"/>
<feature type="region of interest" description="Disordered" evidence="1">
    <location>
        <begin position="620"/>
        <end position="779"/>
    </location>
</feature>
<feature type="compositionally biased region" description="Basic and acidic residues" evidence="1">
    <location>
        <begin position="703"/>
        <end position="715"/>
    </location>
</feature>
<feature type="compositionally biased region" description="Polar residues" evidence="1">
    <location>
        <begin position="350"/>
        <end position="363"/>
    </location>
</feature>
<feature type="compositionally biased region" description="Low complexity" evidence="1">
    <location>
        <begin position="677"/>
        <end position="697"/>
    </location>
</feature>
<protein>
    <submittedName>
        <fullName evidence="2">Uncharacterized protein</fullName>
    </submittedName>
</protein>
<feature type="compositionally biased region" description="Basic and acidic residues" evidence="1">
    <location>
        <begin position="179"/>
        <end position="204"/>
    </location>
</feature>
<reference evidence="2 3" key="1">
    <citation type="submission" date="2018-04" db="EMBL/GenBank/DDBJ databases">
        <authorList>
            <person name="Zhang X."/>
            <person name="Yuan J."/>
            <person name="Li F."/>
            <person name="Xiang J."/>
        </authorList>
    </citation>
    <scope>NUCLEOTIDE SEQUENCE [LARGE SCALE GENOMIC DNA]</scope>
    <source>
        <tissue evidence="2">Muscle</tissue>
    </source>
</reference>
<feature type="compositionally biased region" description="Polar residues" evidence="1">
    <location>
        <begin position="396"/>
        <end position="408"/>
    </location>
</feature>
<feature type="compositionally biased region" description="Basic and acidic residues" evidence="1">
    <location>
        <begin position="229"/>
        <end position="240"/>
    </location>
</feature>
<organism evidence="2 3">
    <name type="scientific">Penaeus vannamei</name>
    <name type="common">Whiteleg shrimp</name>
    <name type="synonym">Litopenaeus vannamei</name>
    <dbReference type="NCBI Taxonomy" id="6689"/>
    <lineage>
        <taxon>Eukaryota</taxon>
        <taxon>Metazoa</taxon>
        <taxon>Ecdysozoa</taxon>
        <taxon>Arthropoda</taxon>
        <taxon>Crustacea</taxon>
        <taxon>Multicrustacea</taxon>
        <taxon>Malacostraca</taxon>
        <taxon>Eumalacostraca</taxon>
        <taxon>Eucarida</taxon>
        <taxon>Decapoda</taxon>
        <taxon>Dendrobranchiata</taxon>
        <taxon>Penaeoidea</taxon>
        <taxon>Penaeidae</taxon>
        <taxon>Penaeus</taxon>
    </lineage>
</organism>
<feature type="compositionally biased region" description="Basic and acidic residues" evidence="1">
    <location>
        <begin position="722"/>
        <end position="751"/>
    </location>
</feature>
<accession>A0A423U684</accession>
<feature type="compositionally biased region" description="Basic and acidic residues" evidence="1">
    <location>
        <begin position="653"/>
        <end position="670"/>
    </location>
</feature>
<feature type="compositionally biased region" description="Polar residues" evidence="1">
    <location>
        <begin position="242"/>
        <end position="263"/>
    </location>
</feature>
<feature type="region of interest" description="Disordered" evidence="1">
    <location>
        <begin position="143"/>
        <end position="489"/>
    </location>
</feature>
<name>A0A423U684_PENVA</name>
<feature type="compositionally biased region" description="Polar residues" evidence="1">
    <location>
        <begin position="301"/>
        <end position="328"/>
    </location>
</feature>
<evidence type="ECO:0000313" key="2">
    <source>
        <dbReference type="EMBL" id="ROT84230.1"/>
    </source>
</evidence>
<gene>
    <name evidence="2" type="ORF">C7M84_022582</name>
</gene>
<dbReference type="AlphaFoldDB" id="A0A423U684"/>
<feature type="compositionally biased region" description="Basic residues" evidence="1">
    <location>
        <begin position="149"/>
        <end position="161"/>
    </location>
</feature>
<feature type="compositionally biased region" description="Polar residues" evidence="1">
    <location>
        <begin position="470"/>
        <end position="480"/>
    </location>
</feature>
<dbReference type="EMBL" id="QCYY01000579">
    <property type="protein sequence ID" value="ROT84230.1"/>
    <property type="molecule type" value="Genomic_DNA"/>
</dbReference>
<proteinExistence type="predicted"/>
<keyword evidence="3" id="KW-1185">Reference proteome</keyword>
<dbReference type="Proteomes" id="UP000283509">
    <property type="component" value="Unassembled WGS sequence"/>
</dbReference>